<keyword evidence="4" id="KW-1185">Reference proteome</keyword>
<organism evidence="3 4">
    <name type="scientific">Tigriopus californicus</name>
    <name type="common">Marine copepod</name>
    <dbReference type="NCBI Taxonomy" id="6832"/>
    <lineage>
        <taxon>Eukaryota</taxon>
        <taxon>Metazoa</taxon>
        <taxon>Ecdysozoa</taxon>
        <taxon>Arthropoda</taxon>
        <taxon>Crustacea</taxon>
        <taxon>Multicrustacea</taxon>
        <taxon>Hexanauplia</taxon>
        <taxon>Copepoda</taxon>
        <taxon>Harpacticoida</taxon>
        <taxon>Harpacticidae</taxon>
        <taxon>Tigriopus</taxon>
    </lineage>
</organism>
<comment type="caution">
    <text evidence="3">The sequence shown here is derived from an EMBL/GenBank/DDBJ whole genome shotgun (WGS) entry which is preliminary data.</text>
</comment>
<evidence type="ECO:0000256" key="2">
    <source>
        <dbReference type="SAM" id="MobiDB-lite"/>
    </source>
</evidence>
<gene>
    <name evidence="3" type="ORF">TCAL_00130</name>
</gene>
<reference evidence="3 4" key="1">
    <citation type="journal article" date="2018" name="Nat. Ecol. Evol.">
        <title>Genomic signatures of mitonuclear coevolution across populations of Tigriopus californicus.</title>
        <authorList>
            <person name="Barreto F.S."/>
            <person name="Watson E.T."/>
            <person name="Lima T.G."/>
            <person name="Willett C.S."/>
            <person name="Edmands S."/>
            <person name="Li W."/>
            <person name="Burton R.S."/>
        </authorList>
    </citation>
    <scope>NUCLEOTIDE SEQUENCE [LARGE SCALE GENOMIC DNA]</scope>
    <source>
        <strain evidence="3 4">San Diego</strain>
    </source>
</reference>
<proteinExistence type="predicted"/>
<dbReference type="EMBL" id="VCGU01000004">
    <property type="protein sequence ID" value="TRY76566.1"/>
    <property type="molecule type" value="Genomic_DNA"/>
</dbReference>
<dbReference type="GO" id="GO:0042302">
    <property type="term" value="F:structural constituent of cuticle"/>
    <property type="evidence" value="ECO:0007669"/>
    <property type="project" value="UniProtKB-UniRule"/>
</dbReference>
<feature type="region of interest" description="Disordered" evidence="2">
    <location>
        <begin position="422"/>
        <end position="448"/>
    </location>
</feature>
<evidence type="ECO:0008006" key="5">
    <source>
        <dbReference type="Google" id="ProtNLM"/>
    </source>
</evidence>
<evidence type="ECO:0000313" key="3">
    <source>
        <dbReference type="EMBL" id="TRY76566.1"/>
    </source>
</evidence>
<feature type="compositionally biased region" description="Polar residues" evidence="2">
    <location>
        <begin position="422"/>
        <end position="435"/>
    </location>
</feature>
<feature type="non-terminal residue" evidence="3">
    <location>
        <position position="1"/>
    </location>
</feature>
<dbReference type="AlphaFoldDB" id="A0A553PFV5"/>
<dbReference type="Proteomes" id="UP000318571">
    <property type="component" value="Chromosome 5"/>
</dbReference>
<dbReference type="PROSITE" id="PS51155">
    <property type="entry name" value="CHIT_BIND_RR_2"/>
    <property type="match status" value="1"/>
</dbReference>
<dbReference type="InterPro" id="IPR000618">
    <property type="entry name" value="Insect_cuticle"/>
</dbReference>
<keyword evidence="1" id="KW-0193">Cuticle</keyword>
<dbReference type="Pfam" id="PF00379">
    <property type="entry name" value="Chitin_bind_4"/>
    <property type="match status" value="1"/>
</dbReference>
<protein>
    <recommendedName>
        <fullName evidence="5">Cuticle protein 6</fullName>
    </recommendedName>
</protein>
<evidence type="ECO:0000256" key="1">
    <source>
        <dbReference type="PROSITE-ProRule" id="PRU00497"/>
    </source>
</evidence>
<sequence length="494" mass="52794">DFQRTQIVVVSESWKGGELRINTVLNMIKQSLSPSAVFLLTLASLSSISTGVSGGTLKDANYHVATGNQMILRQDDGQVKFGVNTGNSYRSEMRQPTGVVKGVYSWLKPDGSPQTIAYANDANGYRAIPVNQMGLQLPAFPYSLYHPGQAHPRTHTAKVTDDMVVIEGNPLGTTYGVRGDDQNQSSDEPIENEAIVVEAGGPDASETEESDPGQIPDLSQFIPVPFRPGQPVAQALPEASSIAGDFGLAQSTPGATAIAGVGGIAIALPLAEAISGNGGLALGSASANSQVQDDGIALSGGNTLAVAGVRPLDVTGGVQNNENGSGSAPPASYQIHVPNRANVAVYPVVSNHYYGSPPYTKQYSYHQPALMYNHQQSQYHYNPQLQQQQQQQKQQPFAQGYFPFVSSKSTNQAINQFGIPSQIQYNHPTNTNAQAPSPAEDRSGDFYPLPFSKLKNHLGAKTYQATDSVTNVAQKKFHPKKYSVSRRTYSTGNK</sequence>
<name>A0A553PFV5_TIGCA</name>
<evidence type="ECO:0000313" key="4">
    <source>
        <dbReference type="Proteomes" id="UP000318571"/>
    </source>
</evidence>
<accession>A0A553PFV5</accession>